<dbReference type="AlphaFoldDB" id="A0A224Y1A1"/>
<evidence type="ECO:0000256" key="1">
    <source>
        <dbReference type="SAM" id="SignalP"/>
    </source>
</evidence>
<protein>
    <submittedName>
        <fullName evidence="2">8.9 kDa family member</fullName>
    </submittedName>
</protein>
<evidence type="ECO:0000313" key="2">
    <source>
        <dbReference type="EMBL" id="MAA11357.1"/>
    </source>
</evidence>
<sequence>MKLAALMVLTMVYTTLSLVSASIFVPVETVENNGTLQCQFFNATISNGSIKLFEKPCISISCHANSGEVELDGCRPTMNPWLYSSGNYYPKCCSKNATRDTPTNSE</sequence>
<feature type="chain" id="PRO_5012352664" evidence="1">
    <location>
        <begin position="22"/>
        <end position="106"/>
    </location>
</feature>
<accession>A0A224Y1A1</accession>
<keyword evidence="1" id="KW-0732">Signal</keyword>
<dbReference type="EMBL" id="GFPF01000211">
    <property type="protein sequence ID" value="MAA11357.1"/>
    <property type="molecule type" value="Transcribed_RNA"/>
</dbReference>
<reference evidence="2" key="1">
    <citation type="journal article" date="2017" name="Parasit. Vectors">
        <title>Sialotranscriptomics of Rhipicephalus zambeziensis reveals intricate expression profiles of secretory proteins and suggests tight temporal transcriptional regulation during blood-feeding.</title>
        <authorList>
            <person name="de Castro M.H."/>
            <person name="de Klerk D."/>
            <person name="Pienaar R."/>
            <person name="Rees D.J.G."/>
            <person name="Mans B.J."/>
        </authorList>
    </citation>
    <scope>NUCLEOTIDE SEQUENCE</scope>
    <source>
        <tissue evidence="2">Salivary glands</tissue>
    </source>
</reference>
<proteinExistence type="predicted"/>
<feature type="signal peptide" evidence="1">
    <location>
        <begin position="1"/>
        <end position="21"/>
    </location>
</feature>
<organism evidence="2">
    <name type="scientific">Rhipicephalus zambeziensis</name>
    <dbReference type="NCBI Taxonomy" id="60191"/>
    <lineage>
        <taxon>Eukaryota</taxon>
        <taxon>Metazoa</taxon>
        <taxon>Ecdysozoa</taxon>
        <taxon>Arthropoda</taxon>
        <taxon>Chelicerata</taxon>
        <taxon>Arachnida</taxon>
        <taxon>Acari</taxon>
        <taxon>Parasitiformes</taxon>
        <taxon>Ixodida</taxon>
        <taxon>Ixodoidea</taxon>
        <taxon>Ixodidae</taxon>
        <taxon>Rhipicephalinae</taxon>
        <taxon>Rhipicephalus</taxon>
        <taxon>Rhipicephalus</taxon>
    </lineage>
</organism>
<name>A0A224Y1A1_9ACAR</name>